<dbReference type="Gene3D" id="3.40.50.880">
    <property type="match status" value="1"/>
</dbReference>
<dbReference type="EMBL" id="DMVW01000179">
    <property type="protein sequence ID" value="HAR53876.1"/>
    <property type="molecule type" value="Genomic_DNA"/>
</dbReference>
<dbReference type="InterPro" id="IPR018062">
    <property type="entry name" value="HTH_AraC-typ_CS"/>
</dbReference>
<feature type="domain" description="HTH araC/xylS-type" evidence="4">
    <location>
        <begin position="226"/>
        <end position="324"/>
    </location>
</feature>
<dbReference type="CDD" id="cd03136">
    <property type="entry name" value="GATase1_AraC_ArgR_like"/>
    <property type="match status" value="1"/>
</dbReference>
<evidence type="ECO:0000259" key="4">
    <source>
        <dbReference type="PROSITE" id="PS01124"/>
    </source>
</evidence>
<evidence type="ECO:0000256" key="2">
    <source>
        <dbReference type="ARBA" id="ARBA00023125"/>
    </source>
</evidence>
<dbReference type="RefSeq" id="WP_339852117.1">
    <property type="nucleotide sequence ID" value="NZ_CAXAXR010000002.1"/>
</dbReference>
<dbReference type="InterPro" id="IPR018060">
    <property type="entry name" value="HTH_AraC"/>
</dbReference>
<dbReference type="InterPro" id="IPR052158">
    <property type="entry name" value="INH-QAR"/>
</dbReference>
<protein>
    <submittedName>
        <fullName evidence="5">GlxA family transcriptional regulator</fullName>
    </submittedName>
</protein>
<dbReference type="GO" id="GO:0043565">
    <property type="term" value="F:sequence-specific DNA binding"/>
    <property type="evidence" value="ECO:0007669"/>
    <property type="project" value="InterPro"/>
</dbReference>
<dbReference type="Gene3D" id="1.10.10.60">
    <property type="entry name" value="Homeodomain-like"/>
    <property type="match status" value="1"/>
</dbReference>
<name>A0A348WH64_9RHOB</name>
<dbReference type="Proteomes" id="UP000264719">
    <property type="component" value="Unassembled WGS sequence"/>
</dbReference>
<dbReference type="PROSITE" id="PS00041">
    <property type="entry name" value="HTH_ARAC_FAMILY_1"/>
    <property type="match status" value="1"/>
</dbReference>
<reference evidence="5 6" key="1">
    <citation type="journal article" date="2018" name="Nat. Biotechnol.">
        <title>A standardized bacterial taxonomy based on genome phylogeny substantially revises the tree of life.</title>
        <authorList>
            <person name="Parks D.H."/>
            <person name="Chuvochina M."/>
            <person name="Waite D.W."/>
            <person name="Rinke C."/>
            <person name="Skarshewski A."/>
            <person name="Chaumeil P.A."/>
            <person name="Hugenholtz P."/>
        </authorList>
    </citation>
    <scope>NUCLEOTIDE SEQUENCE [LARGE SCALE GENOMIC DNA]</scope>
    <source>
        <strain evidence="5">UBA9169</strain>
    </source>
</reference>
<keyword evidence="1" id="KW-0805">Transcription regulation</keyword>
<dbReference type="PANTHER" id="PTHR43130">
    <property type="entry name" value="ARAC-FAMILY TRANSCRIPTIONAL REGULATOR"/>
    <property type="match status" value="1"/>
</dbReference>
<dbReference type="PROSITE" id="PS01124">
    <property type="entry name" value="HTH_ARAC_FAMILY_2"/>
    <property type="match status" value="1"/>
</dbReference>
<dbReference type="InterPro" id="IPR002818">
    <property type="entry name" value="DJ-1/PfpI"/>
</dbReference>
<keyword evidence="3" id="KW-0804">Transcription</keyword>
<evidence type="ECO:0000256" key="3">
    <source>
        <dbReference type="ARBA" id="ARBA00023163"/>
    </source>
</evidence>
<dbReference type="SMART" id="SM00342">
    <property type="entry name" value="HTH_ARAC"/>
    <property type="match status" value="1"/>
</dbReference>
<dbReference type="InterPro" id="IPR029062">
    <property type="entry name" value="Class_I_gatase-like"/>
</dbReference>
<keyword evidence="2" id="KW-0238">DNA-binding</keyword>
<dbReference type="SUPFAM" id="SSF52317">
    <property type="entry name" value="Class I glutamine amidotransferase-like"/>
    <property type="match status" value="1"/>
</dbReference>
<comment type="caution">
    <text evidence="5">The sequence shown here is derived from an EMBL/GenBank/DDBJ whole genome shotgun (WGS) entry which is preliminary data.</text>
</comment>
<dbReference type="AlphaFoldDB" id="A0A348WH64"/>
<dbReference type="SUPFAM" id="SSF46689">
    <property type="entry name" value="Homeodomain-like"/>
    <property type="match status" value="2"/>
</dbReference>
<dbReference type="Pfam" id="PF01965">
    <property type="entry name" value="DJ-1_PfpI"/>
    <property type="match status" value="1"/>
</dbReference>
<dbReference type="PANTHER" id="PTHR43130:SF3">
    <property type="entry name" value="HTH-TYPE TRANSCRIPTIONAL REGULATOR RV1931C"/>
    <property type="match status" value="1"/>
</dbReference>
<gene>
    <name evidence="5" type="ORF">DCS45_18645</name>
</gene>
<dbReference type="GO" id="GO:0003700">
    <property type="term" value="F:DNA-binding transcription factor activity"/>
    <property type="evidence" value="ECO:0007669"/>
    <property type="project" value="InterPro"/>
</dbReference>
<dbReference type="InterPro" id="IPR009057">
    <property type="entry name" value="Homeodomain-like_sf"/>
</dbReference>
<sequence length="343" mass="38145">MDPLNRGTLNLLVLLTPHFNMSATAGFLDPFRAANYLEGRGLVRWQIVSEKGGACPASNGMVIDTRPLSELREARAENAPDMVIVSSSWTPEANRSPQLHSALWRWARQGATLGGLDTGAFILAEAGLLDGRRATVHYEHIDAFGEMYPDCELTEDLFVYDGNRITCCGGSAAVDFALNILRGTHGDDIANAAARYVFHQSVRPAGSQQNVEALEPLGNSAPVSVRRAITEMERHLEQPLSLPEISARAGLSQRQLERLFRTYVGKTPALYYRDIRLDRARGLVTQTEMPLAQVALASGFSTQVHFSRSYKERFGLPPRQDRVEGRVPFEFRAWPMHRPSREK</sequence>
<evidence type="ECO:0000313" key="6">
    <source>
        <dbReference type="Proteomes" id="UP000264719"/>
    </source>
</evidence>
<accession>A0A348WH64</accession>
<evidence type="ECO:0000256" key="1">
    <source>
        <dbReference type="ARBA" id="ARBA00023015"/>
    </source>
</evidence>
<organism evidence="5 6">
    <name type="scientific">Roseovarius nubinhibens</name>
    <dbReference type="NCBI Taxonomy" id="314263"/>
    <lineage>
        <taxon>Bacteria</taxon>
        <taxon>Pseudomonadati</taxon>
        <taxon>Pseudomonadota</taxon>
        <taxon>Alphaproteobacteria</taxon>
        <taxon>Rhodobacterales</taxon>
        <taxon>Roseobacteraceae</taxon>
        <taxon>Roseovarius</taxon>
    </lineage>
</organism>
<evidence type="ECO:0000313" key="5">
    <source>
        <dbReference type="EMBL" id="HAR53876.1"/>
    </source>
</evidence>
<dbReference type="Pfam" id="PF12833">
    <property type="entry name" value="HTH_18"/>
    <property type="match status" value="1"/>
</dbReference>
<proteinExistence type="predicted"/>